<keyword evidence="10" id="KW-0406">Ion transport</keyword>
<keyword evidence="11 16" id="KW-0472">Membrane</keyword>
<dbReference type="Proteomes" id="UP000694421">
    <property type="component" value="Unplaced"/>
</dbReference>
<evidence type="ECO:0000256" key="3">
    <source>
        <dbReference type="ARBA" id="ARBA00022448"/>
    </source>
</evidence>
<dbReference type="GO" id="GO:0005267">
    <property type="term" value="F:potassium channel activity"/>
    <property type="evidence" value="ECO:0007669"/>
    <property type="project" value="UniProtKB-KW"/>
</dbReference>
<dbReference type="InterPro" id="IPR007866">
    <property type="entry name" value="TRIC_channel"/>
</dbReference>
<evidence type="ECO:0000256" key="16">
    <source>
        <dbReference type="SAM" id="Phobius"/>
    </source>
</evidence>
<dbReference type="GO" id="GO:0008654">
    <property type="term" value="P:phospholipid biosynthetic process"/>
    <property type="evidence" value="ECO:0007669"/>
    <property type="project" value="Ensembl"/>
</dbReference>
<evidence type="ECO:0000313" key="18">
    <source>
        <dbReference type="Proteomes" id="UP000694421"/>
    </source>
</evidence>
<dbReference type="GO" id="GO:0060487">
    <property type="term" value="P:lung epithelial cell differentiation"/>
    <property type="evidence" value="ECO:0007669"/>
    <property type="project" value="Ensembl"/>
</dbReference>
<dbReference type="GO" id="GO:0010881">
    <property type="term" value="P:regulation of cardiac muscle contraction by regulation of the release of sequestered calcium ion"/>
    <property type="evidence" value="ECO:0007669"/>
    <property type="project" value="Ensembl"/>
</dbReference>
<keyword evidence="5 16" id="KW-0812">Transmembrane</keyword>
<evidence type="ECO:0000256" key="15">
    <source>
        <dbReference type="ARBA" id="ARBA00047059"/>
    </source>
</evidence>
<reference evidence="17" key="1">
    <citation type="submission" date="2025-08" db="UniProtKB">
        <authorList>
            <consortium name="Ensembl"/>
        </authorList>
    </citation>
    <scope>IDENTIFICATION</scope>
</reference>
<evidence type="ECO:0000256" key="11">
    <source>
        <dbReference type="ARBA" id="ARBA00023136"/>
    </source>
</evidence>
<dbReference type="GeneTree" id="ENSGT00390000018845"/>
<evidence type="ECO:0000256" key="9">
    <source>
        <dbReference type="ARBA" id="ARBA00022989"/>
    </source>
</evidence>
<reference evidence="17" key="2">
    <citation type="submission" date="2025-09" db="UniProtKB">
        <authorList>
            <consortium name="Ensembl"/>
        </authorList>
    </citation>
    <scope>IDENTIFICATION</scope>
</reference>
<dbReference type="GO" id="GO:0007029">
    <property type="term" value="P:endoplasmic reticulum organization"/>
    <property type="evidence" value="ECO:0007669"/>
    <property type="project" value="Ensembl"/>
</dbReference>
<protein>
    <submittedName>
        <fullName evidence="17">Transmembrane protein 38B</fullName>
    </submittedName>
</protein>
<feature type="transmembrane region" description="Helical" evidence="16">
    <location>
        <begin position="208"/>
        <end position="225"/>
    </location>
</feature>
<comment type="function">
    <text evidence="14">Intracellular monovalent cation channel required for maintenance of rapid intracellular calcium release. Acts as a potassium counter-ion channel that functions in synchronization with calcium release from intracellular stores. Activated by increased cytosolic Ca(2+) levels.</text>
</comment>
<dbReference type="GO" id="GO:0005789">
    <property type="term" value="C:endoplasmic reticulum membrane"/>
    <property type="evidence" value="ECO:0007669"/>
    <property type="project" value="UniProtKB-SubCell"/>
</dbReference>
<feature type="transmembrane region" description="Helical" evidence="16">
    <location>
        <begin position="74"/>
        <end position="93"/>
    </location>
</feature>
<dbReference type="GO" id="GO:0030282">
    <property type="term" value="P:bone mineralization"/>
    <property type="evidence" value="ECO:0007669"/>
    <property type="project" value="Ensembl"/>
</dbReference>
<evidence type="ECO:0000256" key="2">
    <source>
        <dbReference type="ARBA" id="ARBA00005766"/>
    </source>
</evidence>
<evidence type="ECO:0000256" key="8">
    <source>
        <dbReference type="ARBA" id="ARBA00022958"/>
    </source>
</evidence>
<sequence length="284" mass="31758">MEQLLGQVAVRFSRLPMFPFFDLAHYTASVMSLKEQRGAVEISHNSPIACWVSAMICCFGGSILSSLMLAEPPVAFLGNTTSVLLASSVWYLIFYCPHDLVYRCFAFPPIRLMVSGMKEVTRTWKITRGVAHAHSHYKNAWMIMIVIGWARGAGSGLISNFEQLVRGVWKPETNELLKMSYPVKVSLVGAVLFTMQHINYLPVAKHNLMFFYTIFLVVTKVTMMLTEHKTSPFALFEAALSCLFFGWEPTCLKAKGEVRLPNNGTSTACDLGDSGKKKHAKKTE</sequence>
<evidence type="ECO:0000256" key="4">
    <source>
        <dbReference type="ARBA" id="ARBA00022538"/>
    </source>
</evidence>
<dbReference type="GO" id="GO:0042802">
    <property type="term" value="F:identical protein binding"/>
    <property type="evidence" value="ECO:0007669"/>
    <property type="project" value="InterPro"/>
</dbReference>
<dbReference type="GO" id="GO:0051649">
    <property type="term" value="P:establishment of localization in cell"/>
    <property type="evidence" value="ECO:0007669"/>
    <property type="project" value="Ensembl"/>
</dbReference>
<evidence type="ECO:0000256" key="12">
    <source>
        <dbReference type="ARBA" id="ARBA00023303"/>
    </source>
</evidence>
<dbReference type="AlphaFoldDB" id="A0A8D0E550"/>
<feature type="transmembrane region" description="Helical" evidence="16">
    <location>
        <begin position="48"/>
        <end position="68"/>
    </location>
</feature>
<comment type="catalytic activity">
    <reaction evidence="13">
        <text>K(+)(in) = K(+)(out)</text>
        <dbReference type="Rhea" id="RHEA:29463"/>
        <dbReference type="ChEBI" id="CHEBI:29103"/>
    </reaction>
</comment>
<dbReference type="Pfam" id="PF05197">
    <property type="entry name" value="TRIC"/>
    <property type="match status" value="1"/>
</dbReference>
<keyword evidence="18" id="KW-1185">Reference proteome</keyword>
<keyword evidence="4" id="KW-0633">Potassium transport</keyword>
<keyword evidence="9 16" id="KW-1133">Transmembrane helix</keyword>
<comment type="subcellular location">
    <subcellularLocation>
        <location evidence="1">Endoplasmic reticulum membrane</location>
        <topology evidence="1">Multi-pass membrane protein</topology>
    </subcellularLocation>
</comment>
<dbReference type="GO" id="GO:0071313">
    <property type="term" value="P:cellular response to caffeine"/>
    <property type="evidence" value="ECO:0007669"/>
    <property type="project" value="Ensembl"/>
</dbReference>
<dbReference type="OMA" id="HNELLRP"/>
<dbReference type="PANTHER" id="PTHR12454">
    <property type="entry name" value="TRIMERIC INTRACELLULAR CATION CHANNEL"/>
    <property type="match status" value="1"/>
</dbReference>
<organism evidence="17 18">
    <name type="scientific">Salvator merianae</name>
    <name type="common">Argentine black and white tegu</name>
    <name type="synonym">Tupinambis merianae</name>
    <dbReference type="NCBI Taxonomy" id="96440"/>
    <lineage>
        <taxon>Eukaryota</taxon>
        <taxon>Metazoa</taxon>
        <taxon>Chordata</taxon>
        <taxon>Craniata</taxon>
        <taxon>Vertebrata</taxon>
        <taxon>Euteleostomi</taxon>
        <taxon>Lepidosauria</taxon>
        <taxon>Squamata</taxon>
        <taxon>Bifurcata</taxon>
        <taxon>Unidentata</taxon>
        <taxon>Episquamata</taxon>
        <taxon>Laterata</taxon>
        <taxon>Teiioidea</taxon>
        <taxon>Teiidae</taxon>
        <taxon>Salvator</taxon>
    </lineage>
</organism>
<proteinExistence type="inferred from homology"/>
<comment type="similarity">
    <text evidence="2">Belongs to the TMEM38 family.</text>
</comment>
<evidence type="ECO:0000256" key="13">
    <source>
        <dbReference type="ARBA" id="ARBA00034430"/>
    </source>
</evidence>
<comment type="subunit">
    <text evidence="15">Homotrimer; conformation seems to be controled by binding to diacylglycerol (DAG).</text>
</comment>
<evidence type="ECO:0000256" key="5">
    <source>
        <dbReference type="ARBA" id="ARBA00022692"/>
    </source>
</evidence>
<evidence type="ECO:0000256" key="10">
    <source>
        <dbReference type="ARBA" id="ARBA00023065"/>
    </source>
</evidence>
<keyword evidence="3" id="KW-0813">Transport</keyword>
<name>A0A8D0E550_SALMN</name>
<keyword evidence="7" id="KW-0631">Potassium channel</keyword>
<evidence type="ECO:0000256" key="7">
    <source>
        <dbReference type="ARBA" id="ARBA00022826"/>
    </source>
</evidence>
<keyword evidence="12" id="KW-0407">Ion channel</keyword>
<evidence type="ECO:0000313" key="17">
    <source>
        <dbReference type="Ensembl" id="ENSSMRP00000026798.1"/>
    </source>
</evidence>
<evidence type="ECO:0000256" key="6">
    <source>
        <dbReference type="ARBA" id="ARBA00022824"/>
    </source>
</evidence>
<keyword evidence="8" id="KW-0630">Potassium</keyword>
<evidence type="ECO:0000256" key="14">
    <source>
        <dbReference type="ARBA" id="ARBA00045968"/>
    </source>
</evidence>
<dbReference type="GO" id="GO:0061033">
    <property type="term" value="P:secretion by lung epithelial cell involved in lung growth"/>
    <property type="evidence" value="ECO:0007669"/>
    <property type="project" value="Ensembl"/>
</dbReference>
<dbReference type="GO" id="GO:0070278">
    <property type="term" value="P:extracellular matrix constituent secretion"/>
    <property type="evidence" value="ECO:0007669"/>
    <property type="project" value="Ensembl"/>
</dbReference>
<dbReference type="Ensembl" id="ENSSMRT00000031305.1">
    <property type="protein sequence ID" value="ENSSMRP00000026798.1"/>
    <property type="gene ID" value="ENSSMRG00000020682.1"/>
</dbReference>
<dbReference type="GO" id="GO:0060348">
    <property type="term" value="P:bone development"/>
    <property type="evidence" value="ECO:0007669"/>
    <property type="project" value="Ensembl"/>
</dbReference>
<keyword evidence="6" id="KW-0256">Endoplasmic reticulum</keyword>
<accession>A0A8D0E550</accession>
<evidence type="ECO:0000256" key="1">
    <source>
        <dbReference type="ARBA" id="ARBA00004477"/>
    </source>
</evidence>
<dbReference type="PANTHER" id="PTHR12454:SF5">
    <property type="entry name" value="TRIMERIC INTRACELLULAR CATION CHANNEL TYPE B"/>
    <property type="match status" value="1"/>
</dbReference>
<dbReference type="GO" id="GO:0014808">
    <property type="term" value="P:release of sequestered calcium ion into cytosol by sarcoplasmic reticulum"/>
    <property type="evidence" value="ECO:0007669"/>
    <property type="project" value="Ensembl"/>
</dbReference>